<dbReference type="PANTHER" id="PTHR34215">
    <property type="entry name" value="BLL0784 PROTEIN"/>
    <property type="match status" value="1"/>
</dbReference>
<feature type="domain" description="YlxR" evidence="1">
    <location>
        <begin position="9"/>
        <end position="82"/>
    </location>
</feature>
<dbReference type="Pfam" id="PF04296">
    <property type="entry name" value="YlxR"/>
    <property type="match status" value="1"/>
</dbReference>
<keyword evidence="3" id="KW-1185">Reference proteome</keyword>
<gene>
    <name evidence="2" type="ORF">H9647_04230</name>
</gene>
<dbReference type="Proteomes" id="UP000608071">
    <property type="component" value="Unassembled WGS sequence"/>
</dbReference>
<dbReference type="CDD" id="cd00279">
    <property type="entry name" value="YlxR"/>
    <property type="match status" value="1"/>
</dbReference>
<dbReference type="InterPro" id="IPR035931">
    <property type="entry name" value="YlxR-like_sf"/>
</dbReference>
<evidence type="ECO:0000313" key="2">
    <source>
        <dbReference type="EMBL" id="MBD7967261.1"/>
    </source>
</evidence>
<accession>A0ABR8SUS4</accession>
<evidence type="ECO:0000313" key="3">
    <source>
        <dbReference type="Proteomes" id="UP000608071"/>
    </source>
</evidence>
<dbReference type="Gene3D" id="3.30.1230.10">
    <property type="entry name" value="YlxR-like"/>
    <property type="match status" value="1"/>
</dbReference>
<dbReference type="NCBIfam" id="NF047356">
    <property type="entry name" value="RNA_bind_RnpM"/>
    <property type="match status" value="1"/>
</dbReference>
<dbReference type="InterPro" id="IPR037465">
    <property type="entry name" value="YlxR"/>
</dbReference>
<organism evidence="2 3">
    <name type="scientific">Paenibacillus gallinarum</name>
    <dbReference type="NCBI Taxonomy" id="2762232"/>
    <lineage>
        <taxon>Bacteria</taxon>
        <taxon>Bacillati</taxon>
        <taxon>Bacillota</taxon>
        <taxon>Bacilli</taxon>
        <taxon>Bacillales</taxon>
        <taxon>Paenibacillaceae</taxon>
        <taxon>Paenibacillus</taxon>
    </lineage>
</organism>
<dbReference type="PANTHER" id="PTHR34215:SF1">
    <property type="entry name" value="YLXR DOMAIN-CONTAINING PROTEIN"/>
    <property type="match status" value="1"/>
</dbReference>
<name>A0ABR8SUS4_9BACL</name>
<evidence type="ECO:0000259" key="1">
    <source>
        <dbReference type="Pfam" id="PF04296"/>
    </source>
</evidence>
<sequence>MKQRKVPLRKCVACQEMMPKKQLIRVVRTPEEEVLIDLSGKKSGRGAYLCGKEACFRLAQKNRSLDRALKAQVVPGIYEQLAQDFLRAEDEFLEAQKRVDNE</sequence>
<dbReference type="SUPFAM" id="SSF64376">
    <property type="entry name" value="YlxR-like"/>
    <property type="match status" value="1"/>
</dbReference>
<comment type="caution">
    <text evidence="2">The sequence shown here is derived from an EMBL/GenBank/DDBJ whole genome shotgun (WGS) entry which is preliminary data.</text>
</comment>
<protein>
    <submittedName>
        <fullName evidence="2">YlxR family protein</fullName>
    </submittedName>
</protein>
<dbReference type="EMBL" id="JACSQL010000001">
    <property type="protein sequence ID" value="MBD7967261.1"/>
    <property type="molecule type" value="Genomic_DNA"/>
</dbReference>
<reference evidence="2 3" key="1">
    <citation type="submission" date="2020-08" db="EMBL/GenBank/DDBJ databases">
        <title>A Genomic Blueprint of the Chicken Gut Microbiome.</title>
        <authorList>
            <person name="Gilroy R."/>
            <person name="Ravi A."/>
            <person name="Getino M."/>
            <person name="Pursley I."/>
            <person name="Horton D.L."/>
            <person name="Alikhan N.-F."/>
            <person name="Baker D."/>
            <person name="Gharbi K."/>
            <person name="Hall N."/>
            <person name="Watson M."/>
            <person name="Adriaenssens E.M."/>
            <person name="Foster-Nyarko E."/>
            <person name="Jarju S."/>
            <person name="Secka A."/>
            <person name="Antonio M."/>
            <person name="Oren A."/>
            <person name="Chaudhuri R."/>
            <person name="La Ragione R.M."/>
            <person name="Hildebrand F."/>
            <person name="Pallen M.J."/>
        </authorList>
    </citation>
    <scope>NUCLEOTIDE SEQUENCE [LARGE SCALE GENOMIC DNA]</scope>
    <source>
        <strain evidence="2 3">Sa2BVA9</strain>
    </source>
</reference>
<dbReference type="InterPro" id="IPR007393">
    <property type="entry name" value="YlxR_dom"/>
</dbReference>
<dbReference type="RefSeq" id="WP_191798452.1">
    <property type="nucleotide sequence ID" value="NZ_JACSQL010000001.1"/>
</dbReference>
<proteinExistence type="predicted"/>